<dbReference type="AlphaFoldDB" id="A0A9Q1JR69"/>
<evidence type="ECO:0000256" key="8">
    <source>
        <dbReference type="ARBA" id="ARBA00042721"/>
    </source>
</evidence>
<comment type="caution">
    <text evidence="9">The sequence shown here is derived from an EMBL/GenBank/DDBJ whole genome shotgun (WGS) entry which is preliminary data.</text>
</comment>
<keyword evidence="10" id="KW-1185">Reference proteome</keyword>
<evidence type="ECO:0000256" key="4">
    <source>
        <dbReference type="ARBA" id="ARBA00022980"/>
    </source>
</evidence>
<evidence type="ECO:0000313" key="9">
    <source>
        <dbReference type="EMBL" id="KAJ8429532.1"/>
    </source>
</evidence>
<sequence length="170" mass="19046">MLRFLSKVKLQYNALDARAGTCKEFLAQCISKDSNSSCQVQIKHRTDDHPPQINVTFINGVEEVFDASTTSAQTIRSLILQKGHYLETEQMFRDAGEAWPVIIPNEELRLPAPDITSVNMKLEPIDGQHNSKSKISNVAMDTSLITFTPHPLSQLDVLWRDSDTLSMDGT</sequence>
<keyword evidence="6" id="KW-0687">Ribonucleoprotein</keyword>
<dbReference type="InterPro" id="IPR052473">
    <property type="entry name" value="mtLSU_mL53"/>
</dbReference>
<evidence type="ECO:0000256" key="2">
    <source>
        <dbReference type="ARBA" id="ARBA00005557"/>
    </source>
</evidence>
<name>A0A9Q1JR69_9CARY</name>
<dbReference type="Gene3D" id="3.40.30.10">
    <property type="entry name" value="Glutaredoxin"/>
    <property type="match status" value="1"/>
</dbReference>
<dbReference type="OrthoDB" id="2012048at2759"/>
<reference evidence="9" key="1">
    <citation type="submission" date="2022-04" db="EMBL/GenBank/DDBJ databases">
        <title>Carnegiea gigantea Genome sequencing and assembly v2.</title>
        <authorList>
            <person name="Copetti D."/>
            <person name="Sanderson M.J."/>
            <person name="Burquez A."/>
            <person name="Wojciechowski M.F."/>
        </authorList>
    </citation>
    <scope>NUCLEOTIDE SEQUENCE</scope>
    <source>
        <strain evidence="9">SGP5-SGP5p</strain>
        <tissue evidence="9">Aerial part</tissue>
    </source>
</reference>
<evidence type="ECO:0000256" key="6">
    <source>
        <dbReference type="ARBA" id="ARBA00023274"/>
    </source>
</evidence>
<keyword evidence="5" id="KW-0496">Mitochondrion</keyword>
<keyword evidence="3" id="KW-0809">Transit peptide</keyword>
<dbReference type="InterPro" id="IPR019716">
    <property type="entry name" value="Ribosomal_mL53"/>
</dbReference>
<dbReference type="GO" id="GO:0005762">
    <property type="term" value="C:mitochondrial large ribosomal subunit"/>
    <property type="evidence" value="ECO:0007669"/>
    <property type="project" value="TreeGrafter"/>
</dbReference>
<accession>A0A9Q1JR69</accession>
<evidence type="ECO:0000256" key="3">
    <source>
        <dbReference type="ARBA" id="ARBA00022946"/>
    </source>
</evidence>
<dbReference type="EMBL" id="JAKOGI010000886">
    <property type="protein sequence ID" value="KAJ8429532.1"/>
    <property type="molecule type" value="Genomic_DNA"/>
</dbReference>
<evidence type="ECO:0000256" key="7">
    <source>
        <dbReference type="ARBA" id="ARBA00035180"/>
    </source>
</evidence>
<proteinExistence type="inferred from homology"/>
<protein>
    <recommendedName>
        <fullName evidence="7">Large ribosomal subunit protein mL53</fullName>
    </recommendedName>
    <alternativeName>
        <fullName evidence="8">39S ribosomal protein L53, mitochondrial</fullName>
    </alternativeName>
</protein>
<evidence type="ECO:0000313" key="10">
    <source>
        <dbReference type="Proteomes" id="UP001153076"/>
    </source>
</evidence>
<gene>
    <name evidence="9" type="ORF">Cgig2_025718</name>
</gene>
<dbReference type="Pfam" id="PF10780">
    <property type="entry name" value="MRP_L53"/>
    <property type="match status" value="1"/>
</dbReference>
<comment type="subcellular location">
    <subcellularLocation>
        <location evidence="1">Mitochondrion</location>
    </subcellularLocation>
</comment>
<evidence type="ECO:0000256" key="1">
    <source>
        <dbReference type="ARBA" id="ARBA00004173"/>
    </source>
</evidence>
<dbReference type="PANTHER" id="PTHR33618">
    <property type="entry name" value="39S RIBOSOMAL PROTEIN L53, MITOCHONDRIAL"/>
    <property type="match status" value="1"/>
</dbReference>
<organism evidence="9 10">
    <name type="scientific">Carnegiea gigantea</name>
    <dbReference type="NCBI Taxonomy" id="171969"/>
    <lineage>
        <taxon>Eukaryota</taxon>
        <taxon>Viridiplantae</taxon>
        <taxon>Streptophyta</taxon>
        <taxon>Embryophyta</taxon>
        <taxon>Tracheophyta</taxon>
        <taxon>Spermatophyta</taxon>
        <taxon>Magnoliopsida</taxon>
        <taxon>eudicotyledons</taxon>
        <taxon>Gunneridae</taxon>
        <taxon>Pentapetalae</taxon>
        <taxon>Caryophyllales</taxon>
        <taxon>Cactineae</taxon>
        <taxon>Cactaceae</taxon>
        <taxon>Cactoideae</taxon>
        <taxon>Echinocereeae</taxon>
        <taxon>Carnegiea</taxon>
    </lineage>
</organism>
<dbReference type="Proteomes" id="UP001153076">
    <property type="component" value="Unassembled WGS sequence"/>
</dbReference>
<dbReference type="PANTHER" id="PTHR33618:SF1">
    <property type="entry name" value="LARGE RIBOSOMAL SUBUNIT PROTEIN ML53"/>
    <property type="match status" value="1"/>
</dbReference>
<comment type="similarity">
    <text evidence="2">Belongs to the mitochondrion-specific ribosomal protein mL53 family.</text>
</comment>
<evidence type="ECO:0000256" key="5">
    <source>
        <dbReference type="ARBA" id="ARBA00023128"/>
    </source>
</evidence>
<keyword evidence="4" id="KW-0689">Ribosomal protein</keyword>